<keyword evidence="3" id="KW-0677">Repeat</keyword>
<keyword evidence="5 10" id="KW-0472">Membrane</keyword>
<evidence type="ECO:0000256" key="9">
    <source>
        <dbReference type="SAM" id="MobiDB-lite"/>
    </source>
</evidence>
<dbReference type="GO" id="GO:0046330">
    <property type="term" value="P:positive regulation of JNK cascade"/>
    <property type="evidence" value="ECO:0007669"/>
    <property type="project" value="InterPro"/>
</dbReference>
<dbReference type="InterPro" id="IPR047526">
    <property type="entry name" value="TNR19/27/EDAR"/>
</dbReference>
<dbReference type="EMBL" id="OV696691">
    <property type="protein sequence ID" value="CAH1267186.1"/>
    <property type="molecule type" value="Genomic_DNA"/>
</dbReference>
<evidence type="ECO:0000256" key="5">
    <source>
        <dbReference type="ARBA" id="ARBA00023136"/>
    </source>
</evidence>
<sequence>MAVDQRTSSHMSSLFFTALLVSLLVSPSTATRRCNRPGRYLDSNGKCRRCPIEQRCKIGETIKESCGNGKEMQCVKCREEEGKTCADGVERTCRMCHMENRVEKHPCTVDNQAECGDCLPGYYKEEWLDECFHCSEDRNDRPECKTTSTTRSTPTRTTTTAESETGPTAVPVHNAIHMTPKQDNDEVNKKITDHGDMKNAWPLLLALMSVFVGILVVLIVVYAIKASGRPCVRRGSSSKEEGRSKHASPLRMKALADMAVVEDETDALTNMTTNNTREKRKPSLNNQLSTGPFLLVPGTKEELQFLMASTANSEANSAVSTPSVSPRARGLHNMGLSNSNSMTTVEDTTGYSDDVFSDYEATEEDNRFQGLQLRLDVEAANPTPLQSTPTIQITAPGPLDKPKRDRSPVPSTSRDSGKFAGTQTTTFFTAGRHDSLHLQSNSLEPTEDILDERDPQTDDEQQPLPQTTVDEGQDTKYREKLESALKKGKDISLEDGLQSYDVVQRLAQILDQGGVLPTDPSYQNVFQALGVPKDKIDSCHKNKTITSPTLSLLQYLESYAYRYEKHMSDLIYVLHRYEFYEAVMYLCTQVMTFKPETSDVPNVEQTCES</sequence>
<keyword evidence="4 10" id="KW-1133">Transmembrane helix</keyword>
<feature type="compositionally biased region" description="Low complexity" evidence="9">
    <location>
        <begin position="419"/>
        <end position="430"/>
    </location>
</feature>
<keyword evidence="11" id="KW-0732">Signal</keyword>
<keyword evidence="13" id="KW-1185">Reference proteome</keyword>
<dbReference type="PANTHER" id="PTHR12120">
    <property type="entry name" value="TNFR-CYS DOMAIN-CONTAINING PROTEIN"/>
    <property type="match status" value="1"/>
</dbReference>
<feature type="compositionally biased region" description="Polar residues" evidence="9">
    <location>
        <begin position="383"/>
        <end position="393"/>
    </location>
</feature>
<comment type="subcellular location">
    <subcellularLocation>
        <location evidence="1">Membrane</location>
        <topology evidence="1">Single-pass membrane protein</topology>
    </subcellularLocation>
</comment>
<feature type="transmembrane region" description="Helical" evidence="10">
    <location>
        <begin position="200"/>
        <end position="224"/>
    </location>
</feature>
<evidence type="ECO:0000256" key="10">
    <source>
        <dbReference type="SAM" id="Phobius"/>
    </source>
</evidence>
<evidence type="ECO:0000256" key="11">
    <source>
        <dbReference type="SAM" id="SignalP"/>
    </source>
</evidence>
<feature type="compositionally biased region" description="Low complexity" evidence="9">
    <location>
        <begin position="146"/>
        <end position="167"/>
    </location>
</feature>
<proteinExistence type="predicted"/>
<feature type="signal peptide" evidence="11">
    <location>
        <begin position="1"/>
        <end position="30"/>
    </location>
</feature>
<evidence type="ECO:0000256" key="1">
    <source>
        <dbReference type="ARBA" id="ARBA00004167"/>
    </source>
</evidence>
<protein>
    <submittedName>
        <fullName evidence="12">EDAR protein</fullName>
    </submittedName>
</protein>
<feature type="region of interest" description="Disordered" evidence="9">
    <location>
        <begin position="381"/>
        <end position="475"/>
    </location>
</feature>
<gene>
    <name evidence="12" type="primary">EDAR</name>
    <name evidence="12" type="ORF">BLAG_LOCUS20636</name>
</gene>
<evidence type="ECO:0000313" key="13">
    <source>
        <dbReference type="Proteomes" id="UP000838412"/>
    </source>
</evidence>
<dbReference type="GO" id="GO:0005886">
    <property type="term" value="C:plasma membrane"/>
    <property type="evidence" value="ECO:0007669"/>
    <property type="project" value="TreeGrafter"/>
</dbReference>
<feature type="region of interest" description="Disordered" evidence="9">
    <location>
        <begin position="138"/>
        <end position="167"/>
    </location>
</feature>
<dbReference type="OrthoDB" id="10017617at2759"/>
<evidence type="ECO:0000256" key="8">
    <source>
        <dbReference type="ARBA" id="ARBA00023180"/>
    </source>
</evidence>
<keyword evidence="6" id="KW-1015">Disulfide bond</keyword>
<name>A0A8K0A0U8_BRALA</name>
<accession>A0A8K0A0U8</accession>
<evidence type="ECO:0000256" key="3">
    <source>
        <dbReference type="ARBA" id="ARBA00022737"/>
    </source>
</evidence>
<dbReference type="PANTHER" id="PTHR12120:SF10">
    <property type="entry name" value="TNFR-CYS DOMAIN-CONTAINING PROTEIN"/>
    <property type="match status" value="1"/>
</dbReference>
<keyword evidence="2 10" id="KW-0812">Transmembrane</keyword>
<dbReference type="AlphaFoldDB" id="A0A8K0A0U8"/>
<keyword evidence="7" id="KW-0675">Receptor</keyword>
<dbReference type="GO" id="GO:0038023">
    <property type="term" value="F:signaling receptor activity"/>
    <property type="evidence" value="ECO:0007669"/>
    <property type="project" value="InterPro"/>
</dbReference>
<evidence type="ECO:0000256" key="7">
    <source>
        <dbReference type="ARBA" id="ARBA00023170"/>
    </source>
</evidence>
<evidence type="ECO:0000256" key="6">
    <source>
        <dbReference type="ARBA" id="ARBA00023157"/>
    </source>
</evidence>
<evidence type="ECO:0000313" key="12">
    <source>
        <dbReference type="EMBL" id="CAH1267186.1"/>
    </source>
</evidence>
<organism evidence="12 13">
    <name type="scientific">Branchiostoma lanceolatum</name>
    <name type="common">Common lancelet</name>
    <name type="synonym">Amphioxus lanceolatum</name>
    <dbReference type="NCBI Taxonomy" id="7740"/>
    <lineage>
        <taxon>Eukaryota</taxon>
        <taxon>Metazoa</taxon>
        <taxon>Chordata</taxon>
        <taxon>Cephalochordata</taxon>
        <taxon>Leptocardii</taxon>
        <taxon>Amphioxiformes</taxon>
        <taxon>Branchiostomatidae</taxon>
        <taxon>Branchiostoma</taxon>
    </lineage>
</organism>
<keyword evidence="8" id="KW-0325">Glycoprotein</keyword>
<evidence type="ECO:0000256" key="2">
    <source>
        <dbReference type="ARBA" id="ARBA00022692"/>
    </source>
</evidence>
<feature type="compositionally biased region" description="Acidic residues" evidence="9">
    <location>
        <begin position="445"/>
        <end position="461"/>
    </location>
</feature>
<dbReference type="GO" id="GO:0043123">
    <property type="term" value="P:positive regulation of canonical NF-kappaB signal transduction"/>
    <property type="evidence" value="ECO:0007669"/>
    <property type="project" value="InterPro"/>
</dbReference>
<reference evidence="12" key="1">
    <citation type="submission" date="2022-01" db="EMBL/GenBank/DDBJ databases">
        <authorList>
            <person name="Braso-Vives M."/>
        </authorList>
    </citation>
    <scope>NUCLEOTIDE SEQUENCE</scope>
</reference>
<evidence type="ECO:0000256" key="4">
    <source>
        <dbReference type="ARBA" id="ARBA00022989"/>
    </source>
</evidence>
<dbReference type="Proteomes" id="UP000838412">
    <property type="component" value="Chromosome 6"/>
</dbReference>
<feature type="chain" id="PRO_5035441909" evidence="11">
    <location>
        <begin position="31"/>
        <end position="609"/>
    </location>
</feature>